<accession>A0A8S9Q921</accession>
<dbReference type="AlphaFoldDB" id="A0A8S9Q921"/>
<dbReference type="EMBL" id="QGKX02001290">
    <property type="protein sequence ID" value="KAF3540235.1"/>
    <property type="molecule type" value="Genomic_DNA"/>
</dbReference>
<dbReference type="Pfam" id="PF13966">
    <property type="entry name" value="zf-RVT"/>
    <property type="match status" value="1"/>
</dbReference>
<dbReference type="Proteomes" id="UP000712600">
    <property type="component" value="Unassembled WGS sequence"/>
</dbReference>
<sequence>MYRQDSVVDLTLCVSDLLIEGSGRWNVEFVRQTFLAADAELILKLKPHIRRRDSWKWSFTSNGCYTSQSGRRLLGILQELQQPQPNGILPIEKNLWKAIWKIFSPPKLKHFLWRVLSGAVPVKERLNSKGLQSMGPVWCPITSSRILKILGVS</sequence>
<comment type="caution">
    <text evidence="2">The sequence shown here is derived from an EMBL/GenBank/DDBJ whole genome shotgun (WGS) entry which is preliminary data.</text>
</comment>
<name>A0A8S9Q921_BRACR</name>
<evidence type="ECO:0000313" key="2">
    <source>
        <dbReference type="EMBL" id="KAF3540235.1"/>
    </source>
</evidence>
<dbReference type="InterPro" id="IPR026960">
    <property type="entry name" value="RVT-Znf"/>
</dbReference>
<organism evidence="2 3">
    <name type="scientific">Brassica cretica</name>
    <name type="common">Mustard</name>
    <dbReference type="NCBI Taxonomy" id="69181"/>
    <lineage>
        <taxon>Eukaryota</taxon>
        <taxon>Viridiplantae</taxon>
        <taxon>Streptophyta</taxon>
        <taxon>Embryophyta</taxon>
        <taxon>Tracheophyta</taxon>
        <taxon>Spermatophyta</taxon>
        <taxon>Magnoliopsida</taxon>
        <taxon>eudicotyledons</taxon>
        <taxon>Gunneridae</taxon>
        <taxon>Pentapetalae</taxon>
        <taxon>rosids</taxon>
        <taxon>malvids</taxon>
        <taxon>Brassicales</taxon>
        <taxon>Brassicaceae</taxon>
        <taxon>Brassiceae</taxon>
        <taxon>Brassica</taxon>
    </lineage>
</organism>
<gene>
    <name evidence="2" type="ORF">F2Q69_00024877</name>
</gene>
<reference evidence="2" key="1">
    <citation type="submission" date="2019-12" db="EMBL/GenBank/DDBJ databases">
        <title>Genome sequencing and annotation of Brassica cretica.</title>
        <authorList>
            <person name="Studholme D.J."/>
            <person name="Sarris P."/>
        </authorList>
    </citation>
    <scope>NUCLEOTIDE SEQUENCE</scope>
    <source>
        <strain evidence="2">PFS-109/04</strain>
        <tissue evidence="2">Leaf</tissue>
    </source>
</reference>
<feature type="domain" description="Reverse transcriptase zinc-binding" evidence="1">
    <location>
        <begin position="92"/>
        <end position="133"/>
    </location>
</feature>
<protein>
    <recommendedName>
        <fullName evidence="1">Reverse transcriptase zinc-binding domain-containing protein</fullName>
    </recommendedName>
</protein>
<evidence type="ECO:0000259" key="1">
    <source>
        <dbReference type="Pfam" id="PF13966"/>
    </source>
</evidence>
<evidence type="ECO:0000313" key="3">
    <source>
        <dbReference type="Proteomes" id="UP000712600"/>
    </source>
</evidence>
<proteinExistence type="predicted"/>